<protein>
    <submittedName>
        <fullName evidence="2">Uncharacterized protein</fullName>
    </submittedName>
</protein>
<feature type="transmembrane region" description="Helical" evidence="1">
    <location>
        <begin position="36"/>
        <end position="58"/>
    </location>
</feature>
<comment type="caution">
    <text evidence="2">The sequence shown here is derived from an EMBL/GenBank/DDBJ whole genome shotgun (WGS) entry which is preliminary data.</text>
</comment>
<evidence type="ECO:0000313" key="2">
    <source>
        <dbReference type="EMBL" id="MDO6413638.1"/>
    </source>
</evidence>
<name>A0ABT8Y6V7_9SPHN</name>
<keyword evidence="1" id="KW-0812">Transmembrane</keyword>
<accession>A0ABT8Y6V7</accession>
<proteinExistence type="predicted"/>
<dbReference type="Proteomes" id="UP001169764">
    <property type="component" value="Unassembled WGS sequence"/>
</dbReference>
<keyword evidence="1" id="KW-1133">Transmembrane helix</keyword>
<dbReference type="RefSeq" id="WP_303540249.1">
    <property type="nucleotide sequence ID" value="NZ_JAUOTP010000002.1"/>
</dbReference>
<reference evidence="2" key="1">
    <citation type="submission" date="2023-07" db="EMBL/GenBank/DDBJ databases">
        <authorList>
            <person name="Kim M."/>
        </authorList>
    </citation>
    <scope>NUCLEOTIDE SEQUENCE</scope>
    <source>
        <strain evidence="2">BIUV-7</strain>
    </source>
</reference>
<evidence type="ECO:0000256" key="1">
    <source>
        <dbReference type="SAM" id="Phobius"/>
    </source>
</evidence>
<organism evidence="2 3">
    <name type="scientific">Sphingomonas natans</name>
    <dbReference type="NCBI Taxonomy" id="3063330"/>
    <lineage>
        <taxon>Bacteria</taxon>
        <taxon>Pseudomonadati</taxon>
        <taxon>Pseudomonadota</taxon>
        <taxon>Alphaproteobacteria</taxon>
        <taxon>Sphingomonadales</taxon>
        <taxon>Sphingomonadaceae</taxon>
        <taxon>Sphingomonas</taxon>
    </lineage>
</organism>
<dbReference type="EMBL" id="JAUOTP010000002">
    <property type="protein sequence ID" value="MDO6413638.1"/>
    <property type="molecule type" value="Genomic_DNA"/>
</dbReference>
<sequence length="60" mass="6913">MPTQSFSDDHRFQGFFLNLAERDAKMAGKWRRSSRLLFCMASAIASWLIFVSLAEIMIGR</sequence>
<keyword evidence="3" id="KW-1185">Reference proteome</keyword>
<evidence type="ECO:0000313" key="3">
    <source>
        <dbReference type="Proteomes" id="UP001169764"/>
    </source>
</evidence>
<gene>
    <name evidence="2" type="ORF">Q4F19_04515</name>
</gene>
<keyword evidence="1" id="KW-0472">Membrane</keyword>